<dbReference type="Proteomes" id="UP000885738">
    <property type="component" value="Unassembled WGS sequence"/>
</dbReference>
<dbReference type="SUPFAM" id="SSF46785">
    <property type="entry name" value="Winged helix' DNA-binding domain"/>
    <property type="match status" value="1"/>
</dbReference>
<dbReference type="Gene3D" id="1.10.10.10">
    <property type="entry name" value="Winged helix-like DNA-binding domain superfamily/Winged helix DNA-binding domain"/>
    <property type="match status" value="1"/>
</dbReference>
<dbReference type="PANTHER" id="PTHR33169:SF27">
    <property type="entry name" value="TRANSCRIPTIONAL REGULATOR PADR FAMILY PROTEIN"/>
    <property type="match status" value="1"/>
</dbReference>
<sequence>MKLEVILLGLLKESPKHGYELKKIIEEEIKPLTNVTLTSLYYTLDKLTKKGYLNCEIEREGNRPERRVYSLTPKGEIFLNKLLIRNFLYLERPFFNLDLVLYFLDRLPSQKQIKKLIKKRIERLKEIAVWAEETKQRLLINKQSEQKVLIPEHLKELIEVEIRFTKKLQEHFISK</sequence>
<dbReference type="InterPro" id="IPR005149">
    <property type="entry name" value="Tscrpt_reg_PadR_N"/>
</dbReference>
<accession>A0A7C1ZE39</accession>
<dbReference type="InterPro" id="IPR052509">
    <property type="entry name" value="Metal_resp_DNA-bind_regulator"/>
</dbReference>
<reference evidence="2" key="1">
    <citation type="journal article" date="2020" name="mSystems">
        <title>Genome- and Community-Level Interaction Insights into Carbon Utilization and Element Cycling Functions of Hydrothermarchaeota in Hydrothermal Sediment.</title>
        <authorList>
            <person name="Zhou Z."/>
            <person name="Liu Y."/>
            <person name="Xu W."/>
            <person name="Pan J."/>
            <person name="Luo Z.H."/>
            <person name="Li M."/>
        </authorList>
    </citation>
    <scope>NUCLEOTIDE SEQUENCE [LARGE SCALE GENOMIC DNA]</scope>
    <source>
        <strain evidence="2">HyVt-389</strain>
    </source>
</reference>
<dbReference type="PANTHER" id="PTHR33169">
    <property type="entry name" value="PADR-FAMILY TRANSCRIPTIONAL REGULATOR"/>
    <property type="match status" value="1"/>
</dbReference>
<feature type="domain" description="Transcription regulator PadR N-terminal" evidence="1">
    <location>
        <begin position="7"/>
        <end position="79"/>
    </location>
</feature>
<gene>
    <name evidence="2" type="ORF">ENI35_01330</name>
</gene>
<evidence type="ECO:0000259" key="1">
    <source>
        <dbReference type="Pfam" id="PF03551"/>
    </source>
</evidence>
<dbReference type="Pfam" id="PF03551">
    <property type="entry name" value="PadR"/>
    <property type="match status" value="1"/>
</dbReference>
<dbReference type="InterPro" id="IPR036390">
    <property type="entry name" value="WH_DNA-bd_sf"/>
</dbReference>
<dbReference type="EMBL" id="DRIH01000045">
    <property type="protein sequence ID" value="HEC67450.1"/>
    <property type="molecule type" value="Genomic_DNA"/>
</dbReference>
<evidence type="ECO:0000313" key="2">
    <source>
        <dbReference type="EMBL" id="HEC67450.1"/>
    </source>
</evidence>
<dbReference type="AlphaFoldDB" id="A0A7C1ZE39"/>
<dbReference type="InterPro" id="IPR036388">
    <property type="entry name" value="WH-like_DNA-bd_sf"/>
</dbReference>
<organism evidence="2">
    <name type="scientific">Desulfofervidus auxilii</name>
    <dbReference type="NCBI Taxonomy" id="1621989"/>
    <lineage>
        <taxon>Bacteria</taxon>
        <taxon>Pseudomonadati</taxon>
        <taxon>Thermodesulfobacteriota</taxon>
        <taxon>Candidatus Desulfofervidia</taxon>
        <taxon>Candidatus Desulfofervidales</taxon>
        <taxon>Candidatus Desulfofervidaceae</taxon>
        <taxon>Candidatus Desulfofervidus</taxon>
    </lineage>
</organism>
<name>A0A7C1ZE39_DESA2</name>
<proteinExistence type="predicted"/>
<protein>
    <submittedName>
        <fullName evidence="2">PadR family transcriptional regulator</fullName>
    </submittedName>
</protein>
<comment type="caution">
    <text evidence="2">The sequence shown here is derived from an EMBL/GenBank/DDBJ whole genome shotgun (WGS) entry which is preliminary data.</text>
</comment>